<feature type="compositionally biased region" description="Basic residues" evidence="4">
    <location>
        <begin position="26"/>
        <end position="39"/>
    </location>
</feature>
<dbReference type="Pfam" id="PF07052">
    <property type="entry name" value="Hep_59"/>
    <property type="match status" value="1"/>
</dbReference>
<keyword evidence="3" id="KW-0539">Nucleus</keyword>
<comment type="similarity">
    <text evidence="2">Belongs to the TLS1 family.</text>
</comment>
<evidence type="ECO:0000256" key="2">
    <source>
        <dbReference type="ARBA" id="ARBA00007643"/>
    </source>
</evidence>
<proteinExistence type="inferred from homology"/>
<organism evidence="5">
    <name type="scientific">Bactrocera latifrons</name>
    <name type="common">Malaysian fruit fly</name>
    <name type="synonym">Chaetodacus latifrons</name>
    <dbReference type="NCBI Taxonomy" id="174628"/>
    <lineage>
        <taxon>Eukaryota</taxon>
        <taxon>Metazoa</taxon>
        <taxon>Ecdysozoa</taxon>
        <taxon>Arthropoda</taxon>
        <taxon>Hexapoda</taxon>
        <taxon>Insecta</taxon>
        <taxon>Pterygota</taxon>
        <taxon>Neoptera</taxon>
        <taxon>Endopterygota</taxon>
        <taxon>Diptera</taxon>
        <taxon>Brachycera</taxon>
        <taxon>Muscomorpha</taxon>
        <taxon>Tephritoidea</taxon>
        <taxon>Tephritidae</taxon>
        <taxon>Bactrocera</taxon>
        <taxon>Bactrocera</taxon>
    </lineage>
</organism>
<dbReference type="PANTHER" id="PTHR13486:SF2">
    <property type="entry name" value="SPLICING FACTOR C9ORF78"/>
    <property type="match status" value="1"/>
</dbReference>
<evidence type="ECO:0000256" key="4">
    <source>
        <dbReference type="SAM" id="MobiDB-lite"/>
    </source>
</evidence>
<dbReference type="PANTHER" id="PTHR13486">
    <property type="entry name" value="TELOMERE LENGTH AND SILENCING PROTEIN 1 TLS1 FAMILY MEMBER"/>
    <property type="match status" value="1"/>
</dbReference>
<feature type="region of interest" description="Disordered" evidence="4">
    <location>
        <begin position="252"/>
        <end position="306"/>
    </location>
</feature>
<dbReference type="InterPro" id="IPR010756">
    <property type="entry name" value="Tls1-like"/>
</dbReference>
<comment type="subcellular location">
    <subcellularLocation>
        <location evidence="1">Nucleus</location>
    </subcellularLocation>
</comment>
<dbReference type="OrthoDB" id="5627at2759"/>
<gene>
    <name evidence="5" type="primary">C9orf78</name>
    <name evidence="5" type="ORF">c1_g1_i1</name>
</gene>
<evidence type="ECO:0000256" key="3">
    <source>
        <dbReference type="ARBA" id="ARBA00023242"/>
    </source>
</evidence>
<reference evidence="5" key="1">
    <citation type="submission" date="2015-06" db="EMBL/GenBank/DDBJ databases">
        <authorList>
            <person name="Hoefler B.C."/>
            <person name="Straight P.D."/>
        </authorList>
    </citation>
    <scope>NUCLEOTIDE SEQUENCE</scope>
</reference>
<accession>A0A0K8U7E6</accession>
<sequence length="396" mass="45399">MSEEVEVKLENIDEKSNVEGESGKLFFKKKPRKNLRQRKPSNSDEDDKPEEDIAVLEEIKERQKLRQRPHGVSVIGLALGKKLAPEEEITIKDPFNVKTGGLVNMQALKSGKLKEPEDAYDVGIGTQFSAETNKRDEDEEMMKYIEQELQKRKGLAKTNAENEEGDPNKYLTPEEAALLALPDHLRHSSSNRSEEMLSNQMLNGIPEVDLGIEAKIKNIEATEEAKQKLLQDQKNKKDGPSQFVPTNMAVNFMQHNRFNIEDSEQKRRKRDYTAQNTQQQQHQQHSIAPQSPAGSASPTHSNFGELLPLHDSTIKMEQQHRPNHQQHHSHNTHLITQDVALSRSPSLEDDELMLELQHHHQQHAQSIALNLQHQQNLFELHEYDRKYERGTVVKSE</sequence>
<name>A0A0K8U7E6_BACLA</name>
<protein>
    <submittedName>
        <fullName evidence="5">Uncharacterized protein C9orf78</fullName>
    </submittedName>
</protein>
<feature type="compositionally biased region" description="Low complexity" evidence="4">
    <location>
        <begin position="273"/>
        <end position="292"/>
    </location>
</feature>
<evidence type="ECO:0000313" key="5">
    <source>
        <dbReference type="EMBL" id="JAI22594.1"/>
    </source>
</evidence>
<dbReference type="AlphaFoldDB" id="A0A0K8U7E6"/>
<dbReference type="GO" id="GO:0005681">
    <property type="term" value="C:spliceosomal complex"/>
    <property type="evidence" value="ECO:0007669"/>
    <property type="project" value="TreeGrafter"/>
</dbReference>
<dbReference type="EMBL" id="GDHF01029720">
    <property type="protein sequence ID" value="JAI22594.1"/>
    <property type="molecule type" value="Transcribed_RNA"/>
</dbReference>
<evidence type="ECO:0000256" key="1">
    <source>
        <dbReference type="ARBA" id="ARBA00004123"/>
    </source>
</evidence>
<dbReference type="GO" id="GO:0000398">
    <property type="term" value="P:mRNA splicing, via spliceosome"/>
    <property type="evidence" value="ECO:0007669"/>
    <property type="project" value="TreeGrafter"/>
</dbReference>
<feature type="region of interest" description="Disordered" evidence="4">
    <location>
        <begin position="20"/>
        <end position="51"/>
    </location>
</feature>
<feature type="compositionally biased region" description="Polar residues" evidence="4">
    <location>
        <begin position="293"/>
        <end position="302"/>
    </location>
</feature>